<accession>A0A0D3KP28</accession>
<dbReference type="PaxDb" id="2903-EOD37513"/>
<name>A0A0D3KP28_EMIH1</name>
<evidence type="ECO:0000313" key="3">
    <source>
        <dbReference type="Proteomes" id="UP000013827"/>
    </source>
</evidence>
<dbReference type="Proteomes" id="UP000013827">
    <property type="component" value="Unassembled WGS sequence"/>
</dbReference>
<feature type="region of interest" description="Disordered" evidence="1">
    <location>
        <begin position="1"/>
        <end position="23"/>
    </location>
</feature>
<dbReference type="AlphaFoldDB" id="A0A0D3KP28"/>
<evidence type="ECO:0000313" key="2">
    <source>
        <dbReference type="EnsemblProtists" id="EOD37513"/>
    </source>
</evidence>
<protein>
    <submittedName>
        <fullName evidence="2">Uncharacterized protein</fullName>
    </submittedName>
</protein>
<sequence length="52" mass="5604">MGQRDTGVSNRPLSAAVLERPDTRGSARLCVSGERRSPAPNLRVACAEGDHW</sequence>
<dbReference type="GeneID" id="17282783"/>
<reference evidence="2" key="2">
    <citation type="submission" date="2024-10" db="UniProtKB">
        <authorList>
            <consortium name="EnsemblProtists"/>
        </authorList>
    </citation>
    <scope>IDENTIFICATION</scope>
</reference>
<dbReference type="HOGENOM" id="CLU_3091311_0_0_1"/>
<reference evidence="3" key="1">
    <citation type="journal article" date="2013" name="Nature">
        <title>Pan genome of the phytoplankton Emiliania underpins its global distribution.</title>
        <authorList>
            <person name="Read B.A."/>
            <person name="Kegel J."/>
            <person name="Klute M.J."/>
            <person name="Kuo A."/>
            <person name="Lefebvre S.C."/>
            <person name="Maumus F."/>
            <person name="Mayer C."/>
            <person name="Miller J."/>
            <person name="Monier A."/>
            <person name="Salamov A."/>
            <person name="Young J."/>
            <person name="Aguilar M."/>
            <person name="Claverie J.M."/>
            <person name="Frickenhaus S."/>
            <person name="Gonzalez K."/>
            <person name="Herman E.K."/>
            <person name="Lin Y.C."/>
            <person name="Napier J."/>
            <person name="Ogata H."/>
            <person name="Sarno A.F."/>
            <person name="Shmutz J."/>
            <person name="Schroeder D."/>
            <person name="de Vargas C."/>
            <person name="Verret F."/>
            <person name="von Dassow P."/>
            <person name="Valentin K."/>
            <person name="Van de Peer Y."/>
            <person name="Wheeler G."/>
            <person name="Dacks J.B."/>
            <person name="Delwiche C.F."/>
            <person name="Dyhrman S.T."/>
            <person name="Glockner G."/>
            <person name="John U."/>
            <person name="Richards T."/>
            <person name="Worden A.Z."/>
            <person name="Zhang X."/>
            <person name="Grigoriev I.V."/>
            <person name="Allen A.E."/>
            <person name="Bidle K."/>
            <person name="Borodovsky M."/>
            <person name="Bowler C."/>
            <person name="Brownlee C."/>
            <person name="Cock J.M."/>
            <person name="Elias M."/>
            <person name="Gladyshev V.N."/>
            <person name="Groth M."/>
            <person name="Guda C."/>
            <person name="Hadaegh A."/>
            <person name="Iglesias-Rodriguez M.D."/>
            <person name="Jenkins J."/>
            <person name="Jones B.M."/>
            <person name="Lawson T."/>
            <person name="Leese F."/>
            <person name="Lindquist E."/>
            <person name="Lobanov A."/>
            <person name="Lomsadze A."/>
            <person name="Malik S.B."/>
            <person name="Marsh M.E."/>
            <person name="Mackinder L."/>
            <person name="Mock T."/>
            <person name="Mueller-Roeber B."/>
            <person name="Pagarete A."/>
            <person name="Parker M."/>
            <person name="Probert I."/>
            <person name="Quesneville H."/>
            <person name="Raines C."/>
            <person name="Rensing S.A."/>
            <person name="Riano-Pachon D.M."/>
            <person name="Richier S."/>
            <person name="Rokitta S."/>
            <person name="Shiraiwa Y."/>
            <person name="Soanes D.M."/>
            <person name="van der Giezen M."/>
            <person name="Wahlund T.M."/>
            <person name="Williams B."/>
            <person name="Wilson W."/>
            <person name="Wolfe G."/>
            <person name="Wurch L.L."/>
        </authorList>
    </citation>
    <scope>NUCLEOTIDE SEQUENCE</scope>
</reference>
<proteinExistence type="predicted"/>
<dbReference type="KEGG" id="ehx:EMIHUDRAFT_362077"/>
<dbReference type="EnsemblProtists" id="EOD37513">
    <property type="protein sequence ID" value="EOD37513"/>
    <property type="gene ID" value="EMIHUDRAFT_362077"/>
</dbReference>
<feature type="compositionally biased region" description="Polar residues" evidence="1">
    <location>
        <begin position="1"/>
        <end position="12"/>
    </location>
</feature>
<keyword evidence="3" id="KW-1185">Reference proteome</keyword>
<dbReference type="RefSeq" id="XP_005789942.1">
    <property type="nucleotide sequence ID" value="XM_005789885.1"/>
</dbReference>
<organism evidence="2 3">
    <name type="scientific">Emiliania huxleyi (strain CCMP1516)</name>
    <dbReference type="NCBI Taxonomy" id="280463"/>
    <lineage>
        <taxon>Eukaryota</taxon>
        <taxon>Haptista</taxon>
        <taxon>Haptophyta</taxon>
        <taxon>Prymnesiophyceae</taxon>
        <taxon>Isochrysidales</taxon>
        <taxon>Noelaerhabdaceae</taxon>
        <taxon>Emiliania</taxon>
    </lineage>
</organism>
<evidence type="ECO:0000256" key="1">
    <source>
        <dbReference type="SAM" id="MobiDB-lite"/>
    </source>
</evidence>